<dbReference type="InterPro" id="IPR006860">
    <property type="entry name" value="FecR"/>
</dbReference>
<dbReference type="Pfam" id="PF04773">
    <property type="entry name" value="FecR"/>
    <property type="match status" value="1"/>
</dbReference>
<name>A0ABS7PPL9_9SPHN</name>
<dbReference type="PIRSF" id="PIRSF018266">
    <property type="entry name" value="FecR"/>
    <property type="match status" value="1"/>
</dbReference>
<keyword evidence="5" id="KW-1185">Reference proteome</keyword>
<proteinExistence type="predicted"/>
<evidence type="ECO:0000313" key="5">
    <source>
        <dbReference type="Proteomes" id="UP000706039"/>
    </source>
</evidence>
<gene>
    <name evidence="4" type="ORF">K7G82_13270</name>
</gene>
<comment type="caution">
    <text evidence="4">The sequence shown here is derived from an EMBL/GenBank/DDBJ whole genome shotgun (WGS) entry which is preliminary data.</text>
</comment>
<dbReference type="InterPro" id="IPR032623">
    <property type="entry name" value="FecR_N"/>
</dbReference>
<reference evidence="4 5" key="1">
    <citation type="submission" date="2021-08" db="EMBL/GenBank/DDBJ databases">
        <authorList>
            <person name="Tuo L."/>
        </authorList>
    </citation>
    <scope>NUCLEOTIDE SEQUENCE [LARGE SCALE GENOMIC DNA]</scope>
    <source>
        <strain evidence="4 5">JCM 31229</strain>
    </source>
</reference>
<dbReference type="RefSeq" id="WP_222990387.1">
    <property type="nucleotide sequence ID" value="NZ_JAINVV010000005.1"/>
</dbReference>
<accession>A0ABS7PPL9</accession>
<evidence type="ECO:0000256" key="1">
    <source>
        <dbReference type="SAM" id="MobiDB-lite"/>
    </source>
</evidence>
<feature type="region of interest" description="Disordered" evidence="1">
    <location>
        <begin position="63"/>
        <end position="85"/>
    </location>
</feature>
<evidence type="ECO:0000313" key="4">
    <source>
        <dbReference type="EMBL" id="MBY8823270.1"/>
    </source>
</evidence>
<dbReference type="PANTHER" id="PTHR30273:SF2">
    <property type="entry name" value="PROTEIN FECR"/>
    <property type="match status" value="1"/>
</dbReference>
<dbReference type="Proteomes" id="UP000706039">
    <property type="component" value="Unassembled WGS sequence"/>
</dbReference>
<evidence type="ECO:0000259" key="2">
    <source>
        <dbReference type="Pfam" id="PF04773"/>
    </source>
</evidence>
<dbReference type="InterPro" id="IPR012373">
    <property type="entry name" value="Ferrdict_sens_TM"/>
</dbReference>
<feature type="domain" description="FecR protein" evidence="2">
    <location>
        <begin position="125"/>
        <end position="216"/>
    </location>
</feature>
<sequence>MSDTPDHAMLRQAIAWHLRLKDDDEDAWIEFAEWLSADPAHNRAYEAVADRDARMSPVLERATFPSDDEDAQPPEAGHDGIDPAYHARSEPVRRNRWRWGALAASVAVAGLLGVQMLPGRDARYVIETAAGETRSVSLADGSEIRLNGGTRIVLDRSDPRLVEIARGEARFAVRHDDTDPFTVVAGARRLVDMGTVFNVVRTDRQLRVGVAEGAVRFEDKARTVHLRAGDSLAADDRGKVEISKNPVASIGSWSGGKLIYDQAPLQQVADDLSRSIGISLELPPGMRARRFSGVIQIAGERDAVRKRLEELIGERILADGTRWTVEPR</sequence>
<organism evidence="4 5">
    <name type="scientific">Sphingomonas colocasiae</name>
    <dbReference type="NCBI Taxonomy" id="1848973"/>
    <lineage>
        <taxon>Bacteria</taxon>
        <taxon>Pseudomonadati</taxon>
        <taxon>Pseudomonadota</taxon>
        <taxon>Alphaproteobacteria</taxon>
        <taxon>Sphingomonadales</taxon>
        <taxon>Sphingomonadaceae</taxon>
        <taxon>Sphingomonas</taxon>
    </lineage>
</organism>
<dbReference type="EMBL" id="JAINVV010000005">
    <property type="protein sequence ID" value="MBY8823270.1"/>
    <property type="molecule type" value="Genomic_DNA"/>
</dbReference>
<feature type="compositionally biased region" description="Basic and acidic residues" evidence="1">
    <location>
        <begin position="76"/>
        <end position="85"/>
    </location>
</feature>
<dbReference type="Pfam" id="PF16220">
    <property type="entry name" value="DUF4880"/>
    <property type="match status" value="1"/>
</dbReference>
<dbReference type="PANTHER" id="PTHR30273">
    <property type="entry name" value="PERIPLASMIC SIGNAL SENSOR AND SIGMA FACTOR ACTIVATOR FECR-RELATED"/>
    <property type="match status" value="1"/>
</dbReference>
<feature type="domain" description="FecR N-terminal" evidence="3">
    <location>
        <begin position="11"/>
        <end position="49"/>
    </location>
</feature>
<evidence type="ECO:0000259" key="3">
    <source>
        <dbReference type="Pfam" id="PF16220"/>
    </source>
</evidence>
<dbReference type="Gene3D" id="2.60.120.1440">
    <property type="match status" value="1"/>
</dbReference>
<protein>
    <submittedName>
        <fullName evidence="4">FecR domain-containing protein</fullName>
    </submittedName>
</protein>